<dbReference type="EMBL" id="JBHTMK010000043">
    <property type="protein sequence ID" value="MFD1370103.1"/>
    <property type="molecule type" value="Genomic_DNA"/>
</dbReference>
<dbReference type="RefSeq" id="WP_317790795.1">
    <property type="nucleotide sequence ID" value="NZ_AP028461.1"/>
</dbReference>
<evidence type="ECO:0000313" key="2">
    <source>
        <dbReference type="Proteomes" id="UP001597183"/>
    </source>
</evidence>
<protein>
    <submittedName>
        <fullName evidence="1">SitI3 family protein</fullName>
    </submittedName>
</protein>
<accession>A0ABW4AHU8</accession>
<evidence type="ECO:0000313" key="1">
    <source>
        <dbReference type="EMBL" id="MFD1370103.1"/>
    </source>
</evidence>
<keyword evidence="2" id="KW-1185">Reference proteome</keyword>
<dbReference type="Proteomes" id="UP001597183">
    <property type="component" value="Unassembled WGS sequence"/>
</dbReference>
<dbReference type="NCBIfam" id="NF040657">
    <property type="entry name" value="immun_SitI3"/>
    <property type="match status" value="1"/>
</dbReference>
<organism evidence="1 2">
    <name type="scientific">Actinoplanes sichuanensis</name>
    <dbReference type="NCBI Taxonomy" id="512349"/>
    <lineage>
        <taxon>Bacteria</taxon>
        <taxon>Bacillati</taxon>
        <taxon>Actinomycetota</taxon>
        <taxon>Actinomycetes</taxon>
        <taxon>Micromonosporales</taxon>
        <taxon>Micromonosporaceae</taxon>
        <taxon>Actinoplanes</taxon>
    </lineage>
</organism>
<comment type="caution">
    <text evidence="1">The sequence shown here is derived from an EMBL/GenBank/DDBJ whole genome shotgun (WGS) entry which is preliminary data.</text>
</comment>
<dbReference type="InterPro" id="IPR049799">
    <property type="entry name" value="SitI3-like"/>
</dbReference>
<proteinExistence type="predicted"/>
<reference evidence="2" key="1">
    <citation type="journal article" date="2019" name="Int. J. Syst. Evol. Microbiol.">
        <title>The Global Catalogue of Microorganisms (GCM) 10K type strain sequencing project: providing services to taxonomists for standard genome sequencing and annotation.</title>
        <authorList>
            <consortium name="The Broad Institute Genomics Platform"/>
            <consortium name="The Broad Institute Genome Sequencing Center for Infectious Disease"/>
            <person name="Wu L."/>
            <person name="Ma J."/>
        </authorList>
    </citation>
    <scope>NUCLEOTIDE SEQUENCE [LARGE SCALE GENOMIC DNA]</scope>
    <source>
        <strain evidence="2">CCM 7526</strain>
    </source>
</reference>
<name>A0ABW4AHU8_9ACTN</name>
<sequence>MSLDYTLTLATNAPAARIAARSLPEHLEWTPGTGSLLAIDLYETLGLDISLWADRHGYVDARSDDGMFEWEPDPLVSLAFNLDGPIDQQRAVANMINIVRGLLDSGHEDATLVINGDLLLLARFDRKIAKHNRERWWSAYPTANEIIPG</sequence>
<gene>
    <name evidence="1" type="ORF">ACFQ5G_32620</name>
</gene>